<evidence type="ECO:0000313" key="2">
    <source>
        <dbReference type="Proteomes" id="UP000887222"/>
    </source>
</evidence>
<sequence length="97" mass="10134">MNTLTITDLPRAAELDDAALAAVRGGCWGGYRLPVDCSPSWPKPGYGKAGDIDFNASQMLSQSQNTTVNNGNNIAFAHGISANVNPSQHGANTINFG</sequence>
<accession>A0ABQ4Q9D6</accession>
<dbReference type="Proteomes" id="UP000887222">
    <property type="component" value="Unassembled WGS sequence"/>
</dbReference>
<organism evidence="1 2">
    <name type="scientific">Noviherbaspirillum aridicola</name>
    <dbReference type="NCBI Taxonomy" id="2849687"/>
    <lineage>
        <taxon>Bacteria</taxon>
        <taxon>Pseudomonadati</taxon>
        <taxon>Pseudomonadota</taxon>
        <taxon>Betaproteobacteria</taxon>
        <taxon>Burkholderiales</taxon>
        <taxon>Oxalobacteraceae</taxon>
        <taxon>Noviherbaspirillum</taxon>
    </lineage>
</organism>
<dbReference type="EMBL" id="BPMK01000019">
    <property type="protein sequence ID" value="GIZ53687.1"/>
    <property type="molecule type" value="Genomic_DNA"/>
</dbReference>
<gene>
    <name evidence="1" type="ORF">NCCP691_37010</name>
</gene>
<proteinExistence type="predicted"/>
<dbReference type="RefSeq" id="WP_220810098.1">
    <property type="nucleotide sequence ID" value="NZ_BPMK01000019.1"/>
</dbReference>
<keyword evidence="2" id="KW-1185">Reference proteome</keyword>
<evidence type="ECO:0000313" key="1">
    <source>
        <dbReference type="EMBL" id="GIZ53687.1"/>
    </source>
</evidence>
<protein>
    <submittedName>
        <fullName evidence="1">Uncharacterized protein</fullName>
    </submittedName>
</protein>
<reference evidence="1 2" key="1">
    <citation type="journal article" date="2022" name="Int. J. Syst. Evol. Microbiol.">
        <title>Noviherbaspirillum aridicola sp. nov., isolated from an arid soil in Pakistan.</title>
        <authorList>
            <person name="Khan I.U."/>
            <person name="Saqib M."/>
            <person name="Amin A."/>
            <person name="Hussain F."/>
            <person name="Li L."/>
            <person name="Liu Y.H."/>
            <person name="Fang B.Z."/>
            <person name="Ahmed I."/>
            <person name="Li W.J."/>
        </authorList>
    </citation>
    <scope>NUCLEOTIDE SEQUENCE [LARGE SCALE GENOMIC DNA]</scope>
    <source>
        <strain evidence="1 2">NCCP-691</strain>
    </source>
</reference>
<comment type="caution">
    <text evidence="1">The sequence shown here is derived from an EMBL/GenBank/DDBJ whole genome shotgun (WGS) entry which is preliminary data.</text>
</comment>
<name>A0ABQ4Q9D6_9BURK</name>